<reference evidence="2 3" key="1">
    <citation type="submission" date="2019-01" db="EMBL/GenBank/DDBJ databases">
        <title>Bacillus sp. M5HDSG1-1, whole genome shotgun sequence.</title>
        <authorList>
            <person name="Tuo L."/>
        </authorList>
    </citation>
    <scope>NUCLEOTIDE SEQUENCE [LARGE SCALE GENOMIC DNA]</scope>
    <source>
        <strain evidence="2 3">M5HDSG1-1</strain>
    </source>
</reference>
<protein>
    <submittedName>
        <fullName evidence="2">MerR family transcriptional regulator</fullName>
    </submittedName>
</protein>
<dbReference type="InterPro" id="IPR009061">
    <property type="entry name" value="DNA-bd_dom_put_sf"/>
</dbReference>
<dbReference type="InterPro" id="IPR000551">
    <property type="entry name" value="MerR-type_HTH_dom"/>
</dbReference>
<dbReference type="Pfam" id="PF13411">
    <property type="entry name" value="MerR_1"/>
    <property type="match status" value="1"/>
</dbReference>
<name>A0A437KEG9_9BACI</name>
<evidence type="ECO:0000313" key="2">
    <source>
        <dbReference type="EMBL" id="RVT65465.1"/>
    </source>
</evidence>
<accession>A0A437KEG9</accession>
<dbReference type="SMART" id="SM00422">
    <property type="entry name" value="HTH_MERR"/>
    <property type="match status" value="1"/>
</dbReference>
<dbReference type="AlphaFoldDB" id="A0A437KEG9"/>
<keyword evidence="3" id="KW-1185">Reference proteome</keyword>
<proteinExistence type="predicted"/>
<dbReference type="GO" id="GO:0003677">
    <property type="term" value="F:DNA binding"/>
    <property type="evidence" value="ECO:0007669"/>
    <property type="project" value="InterPro"/>
</dbReference>
<evidence type="ECO:0000259" key="1">
    <source>
        <dbReference type="SMART" id="SM00422"/>
    </source>
</evidence>
<gene>
    <name evidence="2" type="ORF">EM808_08180</name>
</gene>
<sequence>MMLEQEKEIIAAKEELLLSVKEAAVQIEETPGVVRNWLRELKGVIPTIVGEHGYRYFDSNAMEVLEKVKRMRNDDKLSLREIEETLNHSQQAPIVLQTDVTTEKILEELTATKEQLQLQINFNSVLVEQLKKQQEEMDRQQEFIEAQKEQISALALAADRPFEHTYGARKTKEEQKEKEKEVPVRRGSFFRLFSFR</sequence>
<dbReference type="EMBL" id="RZTZ01000002">
    <property type="protein sequence ID" value="RVT65465.1"/>
    <property type="molecule type" value="Genomic_DNA"/>
</dbReference>
<feature type="domain" description="HTH merR-type" evidence="1">
    <location>
        <begin position="18"/>
        <end position="89"/>
    </location>
</feature>
<evidence type="ECO:0000313" key="3">
    <source>
        <dbReference type="Proteomes" id="UP000288024"/>
    </source>
</evidence>
<organism evidence="2 3">
    <name type="scientific">Niallia taxi</name>
    <dbReference type="NCBI Taxonomy" id="2499688"/>
    <lineage>
        <taxon>Bacteria</taxon>
        <taxon>Bacillati</taxon>
        <taxon>Bacillota</taxon>
        <taxon>Bacilli</taxon>
        <taxon>Bacillales</taxon>
        <taxon>Bacillaceae</taxon>
        <taxon>Niallia</taxon>
    </lineage>
</organism>
<dbReference type="SUPFAM" id="SSF46955">
    <property type="entry name" value="Putative DNA-binding domain"/>
    <property type="match status" value="1"/>
</dbReference>
<comment type="caution">
    <text evidence="2">The sequence shown here is derived from an EMBL/GenBank/DDBJ whole genome shotgun (WGS) entry which is preliminary data.</text>
</comment>
<dbReference type="Proteomes" id="UP000288024">
    <property type="component" value="Unassembled WGS sequence"/>
</dbReference>
<dbReference type="GO" id="GO:0006355">
    <property type="term" value="P:regulation of DNA-templated transcription"/>
    <property type="evidence" value="ECO:0007669"/>
    <property type="project" value="InterPro"/>
</dbReference>
<dbReference type="Gene3D" id="1.10.1660.10">
    <property type="match status" value="1"/>
</dbReference>